<dbReference type="EMBL" id="CP047394">
    <property type="protein sequence ID" value="QHE61563.1"/>
    <property type="molecule type" value="Genomic_DNA"/>
</dbReference>
<organism evidence="2 4">
    <name type="scientific">Rossellomorea vietnamensis</name>
    <dbReference type="NCBI Taxonomy" id="218284"/>
    <lineage>
        <taxon>Bacteria</taxon>
        <taxon>Bacillati</taxon>
        <taxon>Bacillota</taxon>
        <taxon>Bacilli</taxon>
        <taxon>Bacillales</taxon>
        <taxon>Bacillaceae</taxon>
        <taxon>Rossellomorea</taxon>
    </lineage>
</organism>
<evidence type="ECO:0000313" key="5">
    <source>
        <dbReference type="Proteomes" id="UP000465062"/>
    </source>
</evidence>
<sequence>MLEFSKLLTEPVKTVAINIAIVSIVTISLTTLIYTVLKFIKLPEKFIENIIGLIVVFVGIGTVYYSLRWDLFLAL</sequence>
<feature type="transmembrane region" description="Helical" evidence="1">
    <location>
        <begin position="15"/>
        <end position="37"/>
    </location>
</feature>
<reference evidence="3 5" key="2">
    <citation type="submission" date="2019-06" db="EMBL/GenBank/DDBJ databases">
        <title>An operon consisting of a P-type ATPase gene and a transcriptional regular gene given the different cadmium resistance in Bacillus vietamensis 151-6 and Bacillus marisflavi 151-25.</title>
        <authorList>
            <person name="Yu X."/>
        </authorList>
    </citation>
    <scope>NUCLEOTIDE SEQUENCE [LARGE SCALE GENOMIC DNA]</scope>
    <source>
        <strain evidence="3 5">151-6</strain>
    </source>
</reference>
<dbReference type="PATRIC" id="fig|218284.4.peg.3399"/>
<gene>
    <name evidence="2" type="ORF">AM506_08805</name>
    <name evidence="3" type="ORF">FHE72_11435</name>
</gene>
<dbReference type="Proteomes" id="UP000465062">
    <property type="component" value="Chromosome"/>
</dbReference>
<proteinExistence type="predicted"/>
<keyword evidence="1" id="KW-0472">Membrane</keyword>
<dbReference type="Proteomes" id="UP000050398">
    <property type="component" value="Unassembled WGS sequence"/>
</dbReference>
<dbReference type="RefSeq" id="WP_034759521.1">
    <property type="nucleotide sequence ID" value="NZ_CCDN010000001.1"/>
</dbReference>
<dbReference type="KEGG" id="bvq:FHE72_11435"/>
<reference evidence="2 4" key="1">
    <citation type="submission" date="2015-08" db="EMBL/GenBank/DDBJ databases">
        <title>Draft Genome Sequence of Bacillus vietnamensis UCD-SED5.</title>
        <authorList>
            <person name="Lee R.D."/>
            <person name="Jospin G."/>
            <person name="Lang J.M."/>
            <person name="Coil D.A."/>
            <person name="Eisen J.A."/>
        </authorList>
    </citation>
    <scope>NUCLEOTIDE SEQUENCE [LARGE SCALE GENOMIC DNA]</scope>
    <source>
        <strain evidence="2 4">UCD-SED5</strain>
    </source>
</reference>
<dbReference type="OrthoDB" id="2899213at2"/>
<dbReference type="AlphaFoldDB" id="A0A0P6VYC3"/>
<keyword evidence="1" id="KW-0812">Transmembrane</keyword>
<dbReference type="GeneID" id="77236323"/>
<dbReference type="EMBL" id="LIXZ01000005">
    <property type="protein sequence ID" value="KPL60141.1"/>
    <property type="molecule type" value="Genomic_DNA"/>
</dbReference>
<evidence type="ECO:0000313" key="3">
    <source>
        <dbReference type="EMBL" id="QHE61563.1"/>
    </source>
</evidence>
<evidence type="ECO:0000256" key="1">
    <source>
        <dbReference type="SAM" id="Phobius"/>
    </source>
</evidence>
<keyword evidence="1" id="KW-1133">Transmembrane helix</keyword>
<feature type="transmembrane region" description="Helical" evidence="1">
    <location>
        <begin position="49"/>
        <end position="67"/>
    </location>
</feature>
<name>A0A0P6VYC3_9BACI</name>
<evidence type="ECO:0000313" key="4">
    <source>
        <dbReference type="Proteomes" id="UP000050398"/>
    </source>
</evidence>
<protein>
    <submittedName>
        <fullName evidence="2">Uncharacterized protein</fullName>
    </submittedName>
</protein>
<accession>A0A0P6VYC3</accession>
<evidence type="ECO:0000313" key="2">
    <source>
        <dbReference type="EMBL" id="KPL60141.1"/>
    </source>
</evidence>